<evidence type="ECO:0000313" key="1">
    <source>
        <dbReference type="EMBL" id="KIM81202.1"/>
    </source>
</evidence>
<sequence length="455" mass="52260">MFLWRYIDSPDGWIASSLQVAHAAERGPWLAKRLREWTHAYIKDPKCLPLNVYGRWNVLLLEDEDLANEISLHLQGIGKWVKAMDIVHFLDTPEMKLQLKLKKTISLATAQCWMRVMNYQWTKTSNGQFVDGHEHDDVVEYRQLIFLPAWEAFELSMRSWTKNIEDARPVNATGLLGPRIIVWHHDESTFYANDRQKIQWVHKDEKAVPYAKGEGASLMVADFVSADYGWLRSPDGKEEALSYYVSQVLFKAGKARQGYFTNEDILSQANAAMDILEKHFPEDKHVPDGKILKMKVQMTNGILADGSSQCLYFPHGHPRAGVFKGMVVILEERGFSKASDLWAQCEKGATTCCCRRILYNQPDFVDVKSNLEIICEACGFQVIFLPKFHCEINFIEQCWGYAKRVYRHFPISSKEVDLKSNVLEALESVPLESMRRGHRVLPESIMQELDKAAII</sequence>
<accession>A0A0C3BV57</accession>
<reference evidence="1 2" key="1">
    <citation type="submission" date="2014-04" db="EMBL/GenBank/DDBJ databases">
        <authorList>
            <consortium name="DOE Joint Genome Institute"/>
            <person name="Kuo A."/>
            <person name="Tarkka M."/>
            <person name="Buscot F."/>
            <person name="Kohler A."/>
            <person name="Nagy L.G."/>
            <person name="Floudas D."/>
            <person name="Copeland A."/>
            <person name="Barry K.W."/>
            <person name="Cichocki N."/>
            <person name="Veneault-Fourrey C."/>
            <person name="LaButti K."/>
            <person name="Lindquist E.A."/>
            <person name="Lipzen A."/>
            <person name="Lundell T."/>
            <person name="Morin E."/>
            <person name="Murat C."/>
            <person name="Sun H."/>
            <person name="Tunlid A."/>
            <person name="Henrissat B."/>
            <person name="Grigoriev I.V."/>
            <person name="Hibbett D.S."/>
            <person name="Martin F."/>
            <person name="Nordberg H.P."/>
            <person name="Cantor M.N."/>
            <person name="Hua S.X."/>
        </authorList>
    </citation>
    <scope>NUCLEOTIDE SEQUENCE [LARGE SCALE GENOMIC DNA]</scope>
    <source>
        <strain evidence="1 2">F 1598</strain>
    </source>
</reference>
<dbReference type="OrthoDB" id="10039611at2759"/>
<dbReference type="GO" id="GO:0003676">
    <property type="term" value="F:nucleic acid binding"/>
    <property type="evidence" value="ECO:0007669"/>
    <property type="project" value="InterPro"/>
</dbReference>
<organism evidence="1 2">
    <name type="scientific">Piloderma croceum (strain F 1598)</name>
    <dbReference type="NCBI Taxonomy" id="765440"/>
    <lineage>
        <taxon>Eukaryota</taxon>
        <taxon>Fungi</taxon>
        <taxon>Dikarya</taxon>
        <taxon>Basidiomycota</taxon>
        <taxon>Agaricomycotina</taxon>
        <taxon>Agaricomycetes</taxon>
        <taxon>Agaricomycetidae</taxon>
        <taxon>Atheliales</taxon>
        <taxon>Atheliaceae</taxon>
        <taxon>Piloderma</taxon>
    </lineage>
</organism>
<gene>
    <name evidence="1" type="ORF">PILCRDRAFT_97711</name>
</gene>
<dbReference type="EMBL" id="KN833000">
    <property type="protein sequence ID" value="KIM81202.1"/>
    <property type="molecule type" value="Genomic_DNA"/>
</dbReference>
<dbReference type="Proteomes" id="UP000054166">
    <property type="component" value="Unassembled WGS sequence"/>
</dbReference>
<keyword evidence="2" id="KW-1185">Reference proteome</keyword>
<dbReference type="Gene3D" id="3.30.420.10">
    <property type="entry name" value="Ribonuclease H-like superfamily/Ribonuclease H"/>
    <property type="match status" value="1"/>
</dbReference>
<protein>
    <submittedName>
        <fullName evidence="1">Uncharacterized protein</fullName>
    </submittedName>
</protein>
<dbReference type="InParanoid" id="A0A0C3BV57"/>
<reference evidence="2" key="2">
    <citation type="submission" date="2015-01" db="EMBL/GenBank/DDBJ databases">
        <title>Evolutionary Origins and Diversification of the Mycorrhizal Mutualists.</title>
        <authorList>
            <consortium name="DOE Joint Genome Institute"/>
            <consortium name="Mycorrhizal Genomics Consortium"/>
            <person name="Kohler A."/>
            <person name="Kuo A."/>
            <person name="Nagy L.G."/>
            <person name="Floudas D."/>
            <person name="Copeland A."/>
            <person name="Barry K.W."/>
            <person name="Cichocki N."/>
            <person name="Veneault-Fourrey C."/>
            <person name="LaButti K."/>
            <person name="Lindquist E.A."/>
            <person name="Lipzen A."/>
            <person name="Lundell T."/>
            <person name="Morin E."/>
            <person name="Murat C."/>
            <person name="Riley R."/>
            <person name="Ohm R."/>
            <person name="Sun H."/>
            <person name="Tunlid A."/>
            <person name="Henrissat B."/>
            <person name="Grigoriev I.V."/>
            <person name="Hibbett D.S."/>
            <person name="Martin F."/>
        </authorList>
    </citation>
    <scope>NUCLEOTIDE SEQUENCE [LARGE SCALE GENOMIC DNA]</scope>
    <source>
        <strain evidence="2">F 1598</strain>
    </source>
</reference>
<evidence type="ECO:0000313" key="2">
    <source>
        <dbReference type="Proteomes" id="UP000054166"/>
    </source>
</evidence>
<dbReference type="AlphaFoldDB" id="A0A0C3BV57"/>
<proteinExistence type="predicted"/>
<dbReference type="HOGENOM" id="CLU_005726_1_0_1"/>
<dbReference type="InterPro" id="IPR036397">
    <property type="entry name" value="RNaseH_sf"/>
</dbReference>
<dbReference type="PANTHER" id="PTHR35871:SF1">
    <property type="entry name" value="CXC1-LIKE CYSTEINE CLUSTER ASSOCIATED WITH KDZ TRANSPOSASES DOMAIN-CONTAINING PROTEIN"/>
    <property type="match status" value="1"/>
</dbReference>
<name>A0A0C3BV57_PILCF</name>
<dbReference type="PANTHER" id="PTHR35871">
    <property type="entry name" value="EXPRESSED PROTEIN"/>
    <property type="match status" value="1"/>
</dbReference>